<keyword evidence="4" id="KW-1185">Reference proteome</keyword>
<dbReference type="STRING" id="7217.B3M750"/>
<dbReference type="EMBL" id="CH902618">
    <property type="protein sequence ID" value="EDV40915.1"/>
    <property type="molecule type" value="Genomic_DNA"/>
</dbReference>
<keyword evidence="2" id="KW-0732">Signal</keyword>
<dbReference type="GeneID" id="6493616"/>
<gene>
    <name evidence="3" type="primary">Dana\GF10749</name>
    <name evidence="3" type="synonym">dana_GLEANR_10707</name>
    <name evidence="3" type="ORF">GF10749</name>
</gene>
<proteinExistence type="predicted"/>
<evidence type="ECO:0000256" key="2">
    <source>
        <dbReference type="SAM" id="SignalP"/>
    </source>
</evidence>
<dbReference type="InParanoid" id="B3M750"/>
<feature type="region of interest" description="Disordered" evidence="1">
    <location>
        <begin position="23"/>
        <end position="94"/>
    </location>
</feature>
<organism evidence="3 4">
    <name type="scientific">Drosophila ananassae</name>
    <name type="common">Fruit fly</name>
    <dbReference type="NCBI Taxonomy" id="7217"/>
    <lineage>
        <taxon>Eukaryota</taxon>
        <taxon>Metazoa</taxon>
        <taxon>Ecdysozoa</taxon>
        <taxon>Arthropoda</taxon>
        <taxon>Hexapoda</taxon>
        <taxon>Insecta</taxon>
        <taxon>Pterygota</taxon>
        <taxon>Neoptera</taxon>
        <taxon>Endopterygota</taxon>
        <taxon>Diptera</taxon>
        <taxon>Brachycera</taxon>
        <taxon>Muscomorpha</taxon>
        <taxon>Ephydroidea</taxon>
        <taxon>Drosophilidae</taxon>
        <taxon>Drosophila</taxon>
        <taxon>Sophophora</taxon>
    </lineage>
</organism>
<sequence length="115" mass="12192">MRSIILVALLAFLAIGFVSARPAEDEVASDVVESGDEESSSDSDATTEAASGDEESNDDEDEDSDSEDADEEDSDAAEEATTTAAPKKQIRPFWPKFGGHGPVVVHRRGLPLLKA</sequence>
<dbReference type="HOGENOM" id="CLU_2123595_0_0_1"/>
<dbReference type="OMA" id="STPFWPR"/>
<reference evidence="3 4" key="1">
    <citation type="journal article" date="2007" name="Nature">
        <title>Evolution of genes and genomes on the Drosophila phylogeny.</title>
        <authorList>
            <consortium name="Drosophila 12 Genomes Consortium"/>
            <person name="Clark A.G."/>
            <person name="Eisen M.B."/>
            <person name="Smith D.R."/>
            <person name="Bergman C.M."/>
            <person name="Oliver B."/>
            <person name="Markow T.A."/>
            <person name="Kaufman T.C."/>
            <person name="Kellis M."/>
            <person name="Gelbart W."/>
            <person name="Iyer V.N."/>
            <person name="Pollard D.A."/>
            <person name="Sackton T.B."/>
            <person name="Larracuente A.M."/>
            <person name="Singh N.D."/>
            <person name="Abad J.P."/>
            <person name="Abt D.N."/>
            <person name="Adryan B."/>
            <person name="Aguade M."/>
            <person name="Akashi H."/>
            <person name="Anderson W.W."/>
            <person name="Aquadro C.F."/>
            <person name="Ardell D.H."/>
            <person name="Arguello R."/>
            <person name="Artieri C.G."/>
            <person name="Barbash D.A."/>
            <person name="Barker D."/>
            <person name="Barsanti P."/>
            <person name="Batterham P."/>
            <person name="Batzoglou S."/>
            <person name="Begun D."/>
            <person name="Bhutkar A."/>
            <person name="Blanco E."/>
            <person name="Bosak S.A."/>
            <person name="Bradley R.K."/>
            <person name="Brand A.D."/>
            <person name="Brent M.R."/>
            <person name="Brooks A.N."/>
            <person name="Brown R.H."/>
            <person name="Butlin R.K."/>
            <person name="Caggese C."/>
            <person name="Calvi B.R."/>
            <person name="Bernardo de Carvalho A."/>
            <person name="Caspi A."/>
            <person name="Castrezana S."/>
            <person name="Celniker S.E."/>
            <person name="Chang J.L."/>
            <person name="Chapple C."/>
            <person name="Chatterji S."/>
            <person name="Chinwalla A."/>
            <person name="Civetta A."/>
            <person name="Clifton S.W."/>
            <person name="Comeron J.M."/>
            <person name="Costello J.C."/>
            <person name="Coyne J.A."/>
            <person name="Daub J."/>
            <person name="David R.G."/>
            <person name="Delcher A.L."/>
            <person name="Delehaunty K."/>
            <person name="Do C.B."/>
            <person name="Ebling H."/>
            <person name="Edwards K."/>
            <person name="Eickbush T."/>
            <person name="Evans J.D."/>
            <person name="Filipski A."/>
            <person name="Findeiss S."/>
            <person name="Freyhult E."/>
            <person name="Fulton L."/>
            <person name="Fulton R."/>
            <person name="Garcia A.C."/>
            <person name="Gardiner A."/>
            <person name="Garfield D.A."/>
            <person name="Garvin B.E."/>
            <person name="Gibson G."/>
            <person name="Gilbert D."/>
            <person name="Gnerre S."/>
            <person name="Godfrey J."/>
            <person name="Good R."/>
            <person name="Gotea V."/>
            <person name="Gravely B."/>
            <person name="Greenberg A.J."/>
            <person name="Griffiths-Jones S."/>
            <person name="Gross S."/>
            <person name="Guigo R."/>
            <person name="Gustafson E.A."/>
            <person name="Haerty W."/>
            <person name="Hahn M.W."/>
            <person name="Halligan D.L."/>
            <person name="Halpern A.L."/>
            <person name="Halter G.M."/>
            <person name="Han M.V."/>
            <person name="Heger A."/>
            <person name="Hillier L."/>
            <person name="Hinrichs A.S."/>
            <person name="Holmes I."/>
            <person name="Hoskins R.A."/>
            <person name="Hubisz M.J."/>
            <person name="Hultmark D."/>
            <person name="Huntley M.A."/>
            <person name="Jaffe D.B."/>
            <person name="Jagadeeshan S."/>
            <person name="Jeck W.R."/>
            <person name="Johnson J."/>
            <person name="Jones C.D."/>
            <person name="Jordan W.C."/>
            <person name="Karpen G.H."/>
            <person name="Kataoka E."/>
            <person name="Keightley P.D."/>
            <person name="Kheradpour P."/>
            <person name="Kirkness E.F."/>
            <person name="Koerich L.B."/>
            <person name="Kristiansen K."/>
            <person name="Kudrna D."/>
            <person name="Kulathinal R.J."/>
            <person name="Kumar S."/>
            <person name="Kwok R."/>
            <person name="Lander E."/>
            <person name="Langley C.H."/>
            <person name="Lapoint R."/>
            <person name="Lazzaro B.P."/>
            <person name="Lee S.J."/>
            <person name="Levesque L."/>
            <person name="Li R."/>
            <person name="Lin C.F."/>
            <person name="Lin M.F."/>
            <person name="Lindblad-Toh K."/>
            <person name="Llopart A."/>
            <person name="Long M."/>
            <person name="Low L."/>
            <person name="Lozovsky E."/>
            <person name="Lu J."/>
            <person name="Luo M."/>
            <person name="Machado C.A."/>
            <person name="Makalowski W."/>
            <person name="Marzo M."/>
            <person name="Matsuda M."/>
            <person name="Matzkin L."/>
            <person name="McAllister B."/>
            <person name="McBride C.S."/>
            <person name="McKernan B."/>
            <person name="McKernan K."/>
            <person name="Mendez-Lago M."/>
            <person name="Minx P."/>
            <person name="Mollenhauer M.U."/>
            <person name="Montooth K."/>
            <person name="Mount S.M."/>
            <person name="Mu X."/>
            <person name="Myers E."/>
            <person name="Negre B."/>
            <person name="Newfeld S."/>
            <person name="Nielsen R."/>
            <person name="Noor M.A."/>
            <person name="O'Grady P."/>
            <person name="Pachter L."/>
            <person name="Papaceit M."/>
            <person name="Parisi M.J."/>
            <person name="Parisi M."/>
            <person name="Parts L."/>
            <person name="Pedersen J.S."/>
            <person name="Pesole G."/>
            <person name="Phillippy A.M."/>
            <person name="Ponting C.P."/>
            <person name="Pop M."/>
            <person name="Porcelli D."/>
            <person name="Powell J.R."/>
            <person name="Prohaska S."/>
            <person name="Pruitt K."/>
            <person name="Puig M."/>
            <person name="Quesneville H."/>
            <person name="Ram K.R."/>
            <person name="Rand D."/>
            <person name="Rasmussen M.D."/>
            <person name="Reed L.K."/>
            <person name="Reenan R."/>
            <person name="Reily A."/>
            <person name="Remington K.A."/>
            <person name="Rieger T.T."/>
            <person name="Ritchie M.G."/>
            <person name="Robin C."/>
            <person name="Rogers Y.H."/>
            <person name="Rohde C."/>
            <person name="Rozas J."/>
            <person name="Rubenfield M.J."/>
            <person name="Ruiz A."/>
            <person name="Russo S."/>
            <person name="Salzberg S.L."/>
            <person name="Sanchez-Gracia A."/>
            <person name="Saranga D.J."/>
            <person name="Sato H."/>
            <person name="Schaeffer S.W."/>
            <person name="Schatz M.C."/>
            <person name="Schlenke T."/>
            <person name="Schwartz R."/>
            <person name="Segarra C."/>
            <person name="Singh R.S."/>
            <person name="Sirot L."/>
            <person name="Sirota M."/>
            <person name="Sisneros N.B."/>
            <person name="Smith C.D."/>
            <person name="Smith T.F."/>
            <person name="Spieth J."/>
            <person name="Stage D.E."/>
            <person name="Stark A."/>
            <person name="Stephan W."/>
            <person name="Strausberg R.L."/>
            <person name="Strempel S."/>
            <person name="Sturgill D."/>
            <person name="Sutton G."/>
            <person name="Sutton G.G."/>
            <person name="Tao W."/>
            <person name="Teichmann S."/>
            <person name="Tobari Y.N."/>
            <person name="Tomimura Y."/>
            <person name="Tsolas J.M."/>
            <person name="Valente V.L."/>
            <person name="Venter E."/>
            <person name="Venter J.C."/>
            <person name="Vicario S."/>
            <person name="Vieira F.G."/>
            <person name="Vilella A.J."/>
            <person name="Villasante A."/>
            <person name="Walenz B."/>
            <person name="Wang J."/>
            <person name="Wasserman M."/>
            <person name="Watts T."/>
            <person name="Wilson D."/>
            <person name="Wilson R.K."/>
            <person name="Wing R.A."/>
            <person name="Wolfner M.F."/>
            <person name="Wong A."/>
            <person name="Wong G.K."/>
            <person name="Wu C.I."/>
            <person name="Wu G."/>
            <person name="Yamamoto D."/>
            <person name="Yang H.P."/>
            <person name="Yang S.P."/>
            <person name="Yorke J.A."/>
            <person name="Yoshida K."/>
            <person name="Zdobnov E."/>
            <person name="Zhang P."/>
            <person name="Zhang Y."/>
            <person name="Zimin A.V."/>
            <person name="Baldwin J."/>
            <person name="Abdouelleil A."/>
            <person name="Abdulkadir J."/>
            <person name="Abebe A."/>
            <person name="Abera B."/>
            <person name="Abreu J."/>
            <person name="Acer S.C."/>
            <person name="Aftuck L."/>
            <person name="Alexander A."/>
            <person name="An P."/>
            <person name="Anderson E."/>
            <person name="Anderson S."/>
            <person name="Arachi H."/>
            <person name="Azer M."/>
            <person name="Bachantsang P."/>
            <person name="Barry A."/>
            <person name="Bayul T."/>
            <person name="Berlin A."/>
            <person name="Bessette D."/>
            <person name="Bloom T."/>
            <person name="Blye J."/>
            <person name="Boguslavskiy L."/>
            <person name="Bonnet C."/>
            <person name="Boukhgalter B."/>
            <person name="Bourzgui I."/>
            <person name="Brown A."/>
            <person name="Cahill P."/>
            <person name="Channer S."/>
            <person name="Cheshatsang Y."/>
            <person name="Chuda L."/>
            <person name="Citroen M."/>
            <person name="Collymore A."/>
            <person name="Cooke P."/>
            <person name="Costello M."/>
            <person name="D'Aco K."/>
            <person name="Daza R."/>
            <person name="De Haan G."/>
            <person name="DeGray S."/>
            <person name="DeMaso C."/>
            <person name="Dhargay N."/>
            <person name="Dooley K."/>
            <person name="Dooley E."/>
            <person name="Doricent M."/>
            <person name="Dorje P."/>
            <person name="Dorjee K."/>
            <person name="Dupes A."/>
            <person name="Elong R."/>
            <person name="Falk J."/>
            <person name="Farina A."/>
            <person name="Faro S."/>
            <person name="Ferguson D."/>
            <person name="Fisher S."/>
            <person name="Foley C.D."/>
            <person name="Franke A."/>
            <person name="Friedrich D."/>
            <person name="Gadbois L."/>
            <person name="Gearin G."/>
            <person name="Gearin C.R."/>
            <person name="Giannoukos G."/>
            <person name="Goode T."/>
            <person name="Graham J."/>
            <person name="Grandbois E."/>
            <person name="Grewal S."/>
            <person name="Gyaltsen K."/>
            <person name="Hafez N."/>
            <person name="Hagos B."/>
            <person name="Hall J."/>
            <person name="Henson C."/>
            <person name="Hollinger A."/>
            <person name="Honan T."/>
            <person name="Huard M.D."/>
            <person name="Hughes L."/>
            <person name="Hurhula B."/>
            <person name="Husby M.E."/>
            <person name="Kamat A."/>
            <person name="Kanga B."/>
            <person name="Kashin S."/>
            <person name="Khazanovich D."/>
            <person name="Kisner P."/>
            <person name="Lance K."/>
            <person name="Lara M."/>
            <person name="Lee W."/>
            <person name="Lennon N."/>
            <person name="Letendre F."/>
            <person name="LeVine R."/>
            <person name="Lipovsky A."/>
            <person name="Liu X."/>
            <person name="Liu J."/>
            <person name="Liu S."/>
            <person name="Lokyitsang T."/>
            <person name="Lokyitsang Y."/>
            <person name="Lubonja R."/>
            <person name="Lui A."/>
            <person name="MacDonald P."/>
            <person name="Magnisalis V."/>
            <person name="Maru K."/>
            <person name="Matthews C."/>
            <person name="McCusker W."/>
            <person name="McDonough S."/>
            <person name="Mehta T."/>
            <person name="Meldrim J."/>
            <person name="Meneus L."/>
            <person name="Mihai O."/>
            <person name="Mihalev A."/>
            <person name="Mihova T."/>
            <person name="Mittelman R."/>
            <person name="Mlenga V."/>
            <person name="Montmayeur A."/>
            <person name="Mulrain L."/>
            <person name="Navidi A."/>
            <person name="Naylor J."/>
            <person name="Negash T."/>
            <person name="Nguyen T."/>
            <person name="Nguyen N."/>
            <person name="Nicol R."/>
            <person name="Norbu C."/>
            <person name="Norbu N."/>
            <person name="Novod N."/>
            <person name="O'Neill B."/>
            <person name="Osman S."/>
            <person name="Markiewicz E."/>
            <person name="Oyono O.L."/>
            <person name="Patti C."/>
            <person name="Phunkhang P."/>
            <person name="Pierre F."/>
            <person name="Priest M."/>
            <person name="Raghuraman S."/>
            <person name="Rege F."/>
            <person name="Reyes R."/>
            <person name="Rise C."/>
            <person name="Rogov P."/>
            <person name="Ross K."/>
            <person name="Ryan E."/>
            <person name="Settipalli S."/>
            <person name="Shea T."/>
            <person name="Sherpa N."/>
            <person name="Shi L."/>
            <person name="Shih D."/>
            <person name="Sparrow T."/>
            <person name="Spaulding J."/>
            <person name="Stalker J."/>
            <person name="Stange-Thomann N."/>
            <person name="Stavropoulos S."/>
            <person name="Stone C."/>
            <person name="Strader C."/>
            <person name="Tesfaye S."/>
            <person name="Thomson T."/>
            <person name="Thoulutsang Y."/>
            <person name="Thoulutsang D."/>
            <person name="Topham K."/>
            <person name="Topping I."/>
            <person name="Tsamla T."/>
            <person name="Vassiliev H."/>
            <person name="Vo A."/>
            <person name="Wangchuk T."/>
            <person name="Wangdi T."/>
            <person name="Weiand M."/>
            <person name="Wilkinson J."/>
            <person name="Wilson A."/>
            <person name="Yadav S."/>
            <person name="Young G."/>
            <person name="Yu Q."/>
            <person name="Zembek L."/>
            <person name="Zhong D."/>
            <person name="Zimmer A."/>
            <person name="Zwirko Z."/>
            <person name="Jaffe D.B."/>
            <person name="Alvarez P."/>
            <person name="Brockman W."/>
            <person name="Butler J."/>
            <person name="Chin C."/>
            <person name="Gnerre S."/>
            <person name="Grabherr M."/>
            <person name="Kleber M."/>
            <person name="Mauceli E."/>
            <person name="MacCallum I."/>
        </authorList>
    </citation>
    <scope>NUCLEOTIDE SEQUENCE [LARGE SCALE GENOMIC DNA]</scope>
    <source>
        <strain evidence="4">Tucson 14024-0371.13</strain>
    </source>
</reference>
<feature type="compositionally biased region" description="Acidic residues" evidence="1">
    <location>
        <begin position="25"/>
        <end position="41"/>
    </location>
</feature>
<protein>
    <submittedName>
        <fullName evidence="3">Uncharacterized protein</fullName>
    </submittedName>
</protein>
<feature type="signal peptide" evidence="2">
    <location>
        <begin position="1"/>
        <end position="20"/>
    </location>
</feature>
<evidence type="ECO:0000313" key="4">
    <source>
        <dbReference type="Proteomes" id="UP000007801"/>
    </source>
</evidence>
<dbReference type="AlphaFoldDB" id="B3M750"/>
<dbReference type="Proteomes" id="UP000007801">
    <property type="component" value="Unassembled WGS sequence"/>
</dbReference>
<evidence type="ECO:0000256" key="1">
    <source>
        <dbReference type="SAM" id="MobiDB-lite"/>
    </source>
</evidence>
<feature type="compositionally biased region" description="Acidic residues" evidence="1">
    <location>
        <begin position="51"/>
        <end position="78"/>
    </location>
</feature>
<feature type="chain" id="PRO_5002792218" evidence="2">
    <location>
        <begin position="21"/>
        <end position="115"/>
    </location>
</feature>
<dbReference type="KEGG" id="dan:6493616"/>
<evidence type="ECO:0000313" key="3">
    <source>
        <dbReference type="EMBL" id="EDV40915.1"/>
    </source>
</evidence>
<accession>B3M750</accession>
<name>B3M750_DROAN</name>